<sequence length="175" mass="19196">MSLTSGSTLVDIAFRTAFVYLALLLGLRLTGKRQVGQMTPFDFLLLLLLANAVQNAMTGPDTSLAGGLMAAGTLFGVNLVVAWFVQRSGKAQRLIEGSPTILIRHGRILSQNLAREGVTRDDLLRSLREHGVDTVEEVRSAILEVDGSVSVLKEDEFPRIQRPHHRIRGIPRRTA</sequence>
<evidence type="ECO:0000256" key="2">
    <source>
        <dbReference type="ARBA" id="ARBA00006448"/>
    </source>
</evidence>
<dbReference type="InterPro" id="IPR007353">
    <property type="entry name" value="DUF421"/>
</dbReference>
<evidence type="ECO:0000256" key="6">
    <source>
        <dbReference type="ARBA" id="ARBA00023136"/>
    </source>
</evidence>
<feature type="domain" description="YetF C-terminal" evidence="8">
    <location>
        <begin position="87"/>
        <end position="156"/>
    </location>
</feature>
<evidence type="ECO:0000313" key="10">
    <source>
        <dbReference type="Proteomes" id="UP000316852"/>
    </source>
</evidence>
<reference evidence="9 10" key="1">
    <citation type="journal article" date="2019" name="Nat. Microbiol.">
        <title>Mediterranean grassland soil C-N compound turnover is dependent on rainfall and depth, and is mediated by genomically divergent microorganisms.</title>
        <authorList>
            <person name="Diamond S."/>
            <person name="Andeer P.F."/>
            <person name="Li Z."/>
            <person name="Crits-Christoph A."/>
            <person name="Burstein D."/>
            <person name="Anantharaman K."/>
            <person name="Lane K.R."/>
            <person name="Thomas B.C."/>
            <person name="Pan C."/>
            <person name="Northen T.R."/>
            <person name="Banfield J.F."/>
        </authorList>
    </citation>
    <scope>NUCLEOTIDE SEQUENCE [LARGE SCALE GENOMIC DNA]</scope>
    <source>
        <strain evidence="9">WS_6</strain>
    </source>
</reference>
<comment type="caution">
    <text evidence="9">The sequence shown here is derived from an EMBL/GenBank/DDBJ whole genome shotgun (WGS) entry which is preliminary data.</text>
</comment>
<keyword evidence="3" id="KW-1003">Cell membrane</keyword>
<dbReference type="EMBL" id="VBOW01000013">
    <property type="protein sequence ID" value="TMQ60640.1"/>
    <property type="molecule type" value="Genomic_DNA"/>
</dbReference>
<organism evidence="9 10">
    <name type="scientific">Eiseniibacteriota bacterium</name>
    <dbReference type="NCBI Taxonomy" id="2212470"/>
    <lineage>
        <taxon>Bacteria</taxon>
        <taxon>Candidatus Eiseniibacteriota</taxon>
    </lineage>
</organism>
<feature type="transmembrane region" description="Helical" evidence="7">
    <location>
        <begin position="64"/>
        <end position="85"/>
    </location>
</feature>
<evidence type="ECO:0000256" key="7">
    <source>
        <dbReference type="SAM" id="Phobius"/>
    </source>
</evidence>
<evidence type="ECO:0000256" key="3">
    <source>
        <dbReference type="ARBA" id="ARBA00022475"/>
    </source>
</evidence>
<feature type="transmembrane region" description="Helical" evidence="7">
    <location>
        <begin position="12"/>
        <end position="29"/>
    </location>
</feature>
<dbReference type="Gene3D" id="3.30.240.20">
    <property type="entry name" value="bsu07140 like domains"/>
    <property type="match status" value="1"/>
</dbReference>
<keyword evidence="5 7" id="KW-1133">Transmembrane helix</keyword>
<accession>A0A538TAI2</accession>
<proteinExistence type="inferred from homology"/>
<dbReference type="InterPro" id="IPR023090">
    <property type="entry name" value="UPF0702_alpha/beta_dom_sf"/>
</dbReference>
<dbReference type="Pfam" id="PF04239">
    <property type="entry name" value="DUF421"/>
    <property type="match status" value="1"/>
</dbReference>
<keyword evidence="6 7" id="KW-0472">Membrane</keyword>
<protein>
    <submittedName>
        <fullName evidence="9">DUF421 domain-containing protein</fullName>
    </submittedName>
</protein>
<evidence type="ECO:0000259" key="8">
    <source>
        <dbReference type="Pfam" id="PF04239"/>
    </source>
</evidence>
<dbReference type="AlphaFoldDB" id="A0A538TAI2"/>
<dbReference type="PANTHER" id="PTHR34582">
    <property type="entry name" value="UPF0702 TRANSMEMBRANE PROTEIN YCAP"/>
    <property type="match status" value="1"/>
</dbReference>
<dbReference type="Proteomes" id="UP000316852">
    <property type="component" value="Unassembled WGS sequence"/>
</dbReference>
<evidence type="ECO:0000256" key="5">
    <source>
        <dbReference type="ARBA" id="ARBA00022989"/>
    </source>
</evidence>
<comment type="subcellular location">
    <subcellularLocation>
        <location evidence="1">Cell membrane</location>
        <topology evidence="1">Multi-pass membrane protein</topology>
    </subcellularLocation>
</comment>
<evidence type="ECO:0000256" key="4">
    <source>
        <dbReference type="ARBA" id="ARBA00022692"/>
    </source>
</evidence>
<keyword evidence="4 7" id="KW-0812">Transmembrane</keyword>
<gene>
    <name evidence="9" type="ORF">E6K76_01190</name>
</gene>
<dbReference type="GO" id="GO:0005886">
    <property type="term" value="C:plasma membrane"/>
    <property type="evidence" value="ECO:0007669"/>
    <property type="project" value="UniProtKB-SubCell"/>
</dbReference>
<evidence type="ECO:0000313" key="9">
    <source>
        <dbReference type="EMBL" id="TMQ60640.1"/>
    </source>
</evidence>
<evidence type="ECO:0000256" key="1">
    <source>
        <dbReference type="ARBA" id="ARBA00004651"/>
    </source>
</evidence>
<comment type="similarity">
    <text evidence="2">Belongs to the UPF0702 family.</text>
</comment>
<name>A0A538TAI2_UNCEI</name>
<dbReference type="PANTHER" id="PTHR34582:SF6">
    <property type="entry name" value="UPF0702 TRANSMEMBRANE PROTEIN YCAP"/>
    <property type="match status" value="1"/>
</dbReference>